<dbReference type="AlphaFoldDB" id="A0A0A8Z7Z4"/>
<proteinExistence type="predicted"/>
<evidence type="ECO:0000313" key="1">
    <source>
        <dbReference type="EMBL" id="JAD30972.1"/>
    </source>
</evidence>
<dbReference type="EMBL" id="GBRH01266923">
    <property type="protein sequence ID" value="JAD30972.1"/>
    <property type="molecule type" value="Transcribed_RNA"/>
</dbReference>
<reference evidence="1" key="1">
    <citation type="submission" date="2014-09" db="EMBL/GenBank/DDBJ databases">
        <authorList>
            <person name="Magalhaes I.L.F."/>
            <person name="Oliveira U."/>
            <person name="Santos F.R."/>
            <person name="Vidigal T.H.D.A."/>
            <person name="Brescovit A.D."/>
            <person name="Santos A.J."/>
        </authorList>
    </citation>
    <scope>NUCLEOTIDE SEQUENCE</scope>
    <source>
        <tissue evidence="1">Shoot tissue taken approximately 20 cm above the soil surface</tissue>
    </source>
</reference>
<reference evidence="1" key="2">
    <citation type="journal article" date="2015" name="Data Brief">
        <title>Shoot transcriptome of the giant reed, Arundo donax.</title>
        <authorList>
            <person name="Barrero R.A."/>
            <person name="Guerrero F.D."/>
            <person name="Moolhuijzen P."/>
            <person name="Goolsby J.A."/>
            <person name="Tidwell J."/>
            <person name="Bellgard S.E."/>
            <person name="Bellgard M.I."/>
        </authorList>
    </citation>
    <scope>NUCLEOTIDE SEQUENCE</scope>
    <source>
        <tissue evidence="1">Shoot tissue taken approximately 20 cm above the soil surface</tissue>
    </source>
</reference>
<protein>
    <submittedName>
        <fullName evidence="1">Uncharacterized protein</fullName>
    </submittedName>
</protein>
<name>A0A0A8Z7Z4_ARUDO</name>
<sequence>MFKDTESCASVQKVAKCNRHFLKDT</sequence>
<organism evidence="1">
    <name type="scientific">Arundo donax</name>
    <name type="common">Giant reed</name>
    <name type="synonym">Donax arundinaceus</name>
    <dbReference type="NCBI Taxonomy" id="35708"/>
    <lineage>
        <taxon>Eukaryota</taxon>
        <taxon>Viridiplantae</taxon>
        <taxon>Streptophyta</taxon>
        <taxon>Embryophyta</taxon>
        <taxon>Tracheophyta</taxon>
        <taxon>Spermatophyta</taxon>
        <taxon>Magnoliopsida</taxon>
        <taxon>Liliopsida</taxon>
        <taxon>Poales</taxon>
        <taxon>Poaceae</taxon>
        <taxon>PACMAD clade</taxon>
        <taxon>Arundinoideae</taxon>
        <taxon>Arundineae</taxon>
        <taxon>Arundo</taxon>
    </lineage>
</organism>
<accession>A0A0A8Z7Z4</accession>